<dbReference type="Gene3D" id="3.30.160.60">
    <property type="entry name" value="Classic Zinc Finger"/>
    <property type="match status" value="2"/>
</dbReference>
<protein>
    <recommendedName>
        <fullName evidence="2">C2H2-type domain-containing protein</fullName>
    </recommendedName>
</protein>
<dbReference type="AlphaFoldDB" id="A0AAD8ACZ5"/>
<accession>A0AAD8ACZ5</accession>
<evidence type="ECO:0000259" key="2">
    <source>
        <dbReference type="PROSITE" id="PS50157"/>
    </source>
</evidence>
<keyword evidence="1" id="KW-0862">Zinc</keyword>
<keyword evidence="4" id="KW-1185">Reference proteome</keyword>
<keyword evidence="1" id="KW-0863">Zinc-finger</keyword>
<evidence type="ECO:0000313" key="3">
    <source>
        <dbReference type="EMBL" id="KAJ9596799.1"/>
    </source>
</evidence>
<dbReference type="Pfam" id="PF13909">
    <property type="entry name" value="zf-H2C2_5"/>
    <property type="match status" value="1"/>
</dbReference>
<name>A0AAD8ACZ5_DIPPU</name>
<organism evidence="3 4">
    <name type="scientific">Diploptera punctata</name>
    <name type="common">Pacific beetle cockroach</name>
    <dbReference type="NCBI Taxonomy" id="6984"/>
    <lineage>
        <taxon>Eukaryota</taxon>
        <taxon>Metazoa</taxon>
        <taxon>Ecdysozoa</taxon>
        <taxon>Arthropoda</taxon>
        <taxon>Hexapoda</taxon>
        <taxon>Insecta</taxon>
        <taxon>Pterygota</taxon>
        <taxon>Neoptera</taxon>
        <taxon>Polyneoptera</taxon>
        <taxon>Dictyoptera</taxon>
        <taxon>Blattodea</taxon>
        <taxon>Blaberoidea</taxon>
        <taxon>Blaberidae</taxon>
        <taxon>Diplopterinae</taxon>
        <taxon>Diploptera</taxon>
    </lineage>
</organism>
<sequence>MLTSTAQNSSHDAFVLQDNVYNKSIQQPHINESQPYVCVNCGRTYTWKGNLQRHIKLECGKVPNVLCQYCPYRTKRTDELKKHMRRIHNIFSSSPQP</sequence>
<dbReference type="GO" id="GO:0008270">
    <property type="term" value="F:zinc ion binding"/>
    <property type="evidence" value="ECO:0007669"/>
    <property type="project" value="UniProtKB-KW"/>
</dbReference>
<keyword evidence="1" id="KW-0479">Metal-binding</keyword>
<dbReference type="SUPFAM" id="SSF57667">
    <property type="entry name" value="beta-beta-alpha zinc fingers"/>
    <property type="match status" value="1"/>
</dbReference>
<feature type="domain" description="C2H2-type" evidence="2">
    <location>
        <begin position="36"/>
        <end position="63"/>
    </location>
</feature>
<comment type="caution">
    <text evidence="3">The sequence shown here is derived from an EMBL/GenBank/DDBJ whole genome shotgun (WGS) entry which is preliminary data.</text>
</comment>
<dbReference type="Proteomes" id="UP001233999">
    <property type="component" value="Unassembled WGS sequence"/>
</dbReference>
<proteinExistence type="predicted"/>
<gene>
    <name evidence="3" type="ORF">L9F63_012180</name>
</gene>
<dbReference type="EMBL" id="JASPKZ010001960">
    <property type="protein sequence ID" value="KAJ9596799.1"/>
    <property type="molecule type" value="Genomic_DNA"/>
</dbReference>
<dbReference type="PROSITE" id="PS50157">
    <property type="entry name" value="ZINC_FINGER_C2H2_2"/>
    <property type="match status" value="1"/>
</dbReference>
<dbReference type="InterPro" id="IPR036236">
    <property type="entry name" value="Znf_C2H2_sf"/>
</dbReference>
<evidence type="ECO:0000256" key="1">
    <source>
        <dbReference type="PROSITE-ProRule" id="PRU00042"/>
    </source>
</evidence>
<dbReference type="Pfam" id="PF00096">
    <property type="entry name" value="zf-C2H2"/>
    <property type="match status" value="1"/>
</dbReference>
<evidence type="ECO:0000313" key="4">
    <source>
        <dbReference type="Proteomes" id="UP001233999"/>
    </source>
</evidence>
<dbReference type="SMART" id="SM00355">
    <property type="entry name" value="ZnF_C2H2"/>
    <property type="match status" value="2"/>
</dbReference>
<reference evidence="3" key="1">
    <citation type="journal article" date="2023" name="IScience">
        <title>Live-bearing cockroach genome reveals convergent evolutionary mechanisms linked to viviparity in insects and beyond.</title>
        <authorList>
            <person name="Fouks B."/>
            <person name="Harrison M.C."/>
            <person name="Mikhailova A.A."/>
            <person name="Marchal E."/>
            <person name="English S."/>
            <person name="Carruthers M."/>
            <person name="Jennings E.C."/>
            <person name="Chiamaka E.L."/>
            <person name="Frigard R.A."/>
            <person name="Pippel M."/>
            <person name="Attardo G.M."/>
            <person name="Benoit J.B."/>
            <person name="Bornberg-Bauer E."/>
            <person name="Tobe S.S."/>
        </authorList>
    </citation>
    <scope>NUCLEOTIDE SEQUENCE</scope>
    <source>
        <strain evidence="3">Stay&amp;Tobe</strain>
    </source>
</reference>
<dbReference type="InterPro" id="IPR013087">
    <property type="entry name" value="Znf_C2H2_type"/>
</dbReference>
<reference evidence="3" key="2">
    <citation type="submission" date="2023-05" db="EMBL/GenBank/DDBJ databases">
        <authorList>
            <person name="Fouks B."/>
        </authorList>
    </citation>
    <scope>NUCLEOTIDE SEQUENCE</scope>
    <source>
        <strain evidence="3">Stay&amp;Tobe</strain>
        <tissue evidence="3">Testes</tissue>
    </source>
</reference>